<dbReference type="Gene3D" id="2.60.120.10">
    <property type="entry name" value="Jelly Rolls"/>
    <property type="match status" value="2"/>
</dbReference>
<dbReference type="Pfam" id="PF02678">
    <property type="entry name" value="Pirin"/>
    <property type="match status" value="1"/>
</dbReference>
<dbReference type="InterPro" id="IPR012093">
    <property type="entry name" value="Pirin"/>
</dbReference>
<keyword evidence="7" id="KW-1185">Reference proteome</keyword>
<dbReference type="EMBL" id="JACMSE010000003">
    <property type="protein sequence ID" value="MBC2888917.1"/>
    <property type="molecule type" value="Genomic_DNA"/>
</dbReference>
<dbReference type="Pfam" id="PF17954">
    <property type="entry name" value="Pirin_C_2"/>
    <property type="match status" value="1"/>
</dbReference>
<dbReference type="PANTHER" id="PTHR43212:SF3">
    <property type="entry name" value="QUERCETIN 2,3-DIOXYGENASE"/>
    <property type="match status" value="1"/>
</dbReference>
<evidence type="ECO:0000256" key="3">
    <source>
        <dbReference type="RuleBase" id="RU003457"/>
    </source>
</evidence>
<accession>A0A842JB15</accession>
<feature type="binding site" evidence="2">
    <location>
        <position position="101"/>
    </location>
    <ligand>
        <name>Fe cation</name>
        <dbReference type="ChEBI" id="CHEBI:24875"/>
    </ligand>
</feature>
<dbReference type="GO" id="GO:0046872">
    <property type="term" value="F:metal ion binding"/>
    <property type="evidence" value="ECO:0007669"/>
    <property type="project" value="UniProtKB-KW"/>
</dbReference>
<keyword evidence="2" id="KW-0479">Metal-binding</keyword>
<feature type="binding site" evidence="2">
    <location>
        <position position="103"/>
    </location>
    <ligand>
        <name>Fe cation</name>
        <dbReference type="ChEBI" id="CHEBI:24875"/>
    </ligand>
</feature>
<evidence type="ECO:0000313" key="7">
    <source>
        <dbReference type="Proteomes" id="UP000587396"/>
    </source>
</evidence>
<feature type="binding site" evidence="2">
    <location>
        <position position="59"/>
    </location>
    <ligand>
        <name>Fe cation</name>
        <dbReference type="ChEBI" id="CHEBI:24875"/>
    </ligand>
</feature>
<dbReference type="RefSeq" id="WP_185904830.1">
    <property type="nucleotide sequence ID" value="NZ_JACMSE010000003.1"/>
</dbReference>
<dbReference type="InterPro" id="IPR041602">
    <property type="entry name" value="Quercetinase_C"/>
</dbReference>
<dbReference type="SUPFAM" id="SSF51182">
    <property type="entry name" value="RmlC-like cupins"/>
    <property type="match status" value="1"/>
</dbReference>
<dbReference type="Proteomes" id="UP000587396">
    <property type="component" value="Unassembled WGS sequence"/>
</dbReference>
<evidence type="ECO:0000259" key="4">
    <source>
        <dbReference type="Pfam" id="PF02678"/>
    </source>
</evidence>
<dbReference type="PIRSF" id="PIRSF006232">
    <property type="entry name" value="Pirin"/>
    <property type="match status" value="1"/>
</dbReference>
<dbReference type="CDD" id="cd02910">
    <property type="entry name" value="cupin_Yhhw_N"/>
    <property type="match status" value="1"/>
</dbReference>
<dbReference type="PANTHER" id="PTHR43212">
    <property type="entry name" value="QUERCETIN 2,3-DIOXYGENASE"/>
    <property type="match status" value="1"/>
</dbReference>
<evidence type="ECO:0000256" key="1">
    <source>
        <dbReference type="ARBA" id="ARBA00008416"/>
    </source>
</evidence>
<dbReference type="AlphaFoldDB" id="A0A842JB15"/>
<gene>
    <name evidence="6" type="ORF">H7313_06085</name>
</gene>
<keyword evidence="2" id="KW-0408">Iron</keyword>
<protein>
    <submittedName>
        <fullName evidence="6">Pirin family protein</fullName>
    </submittedName>
</protein>
<feature type="domain" description="Quercetin 2,3-dioxygenase C-terminal cupin" evidence="5">
    <location>
        <begin position="146"/>
        <end position="230"/>
    </location>
</feature>
<name>A0A842JB15_9ACTN</name>
<organism evidence="6 7">
    <name type="scientific">Gordonibacter massiliensis</name>
    <name type="common">ex Traore et al. 2017</name>
    <dbReference type="NCBI Taxonomy" id="1841863"/>
    <lineage>
        <taxon>Bacteria</taxon>
        <taxon>Bacillati</taxon>
        <taxon>Actinomycetota</taxon>
        <taxon>Coriobacteriia</taxon>
        <taxon>Eggerthellales</taxon>
        <taxon>Eggerthellaceae</taxon>
        <taxon>Gordonibacter</taxon>
    </lineage>
</organism>
<sequence length="233" mass="26138">MINVIKRETMGRSERGWLHSQFHFSFAEYYNPDNIRFGALRVVNDDTFDPHGGFDTHPHEDMEIVSYVVDGRLTHRDSMGNGSTLGRGDAQYMSAGTGVRHSEFNNTDEPLRFLQIWILPDAKGYEPNYGDHRFAWEDRVGQWLAIASGRQGAAPIAIHQDMDVSVAMLDAGETLSYDLKPGRQAYLIQIEGEGEVNGTKLAERDAAEITDEAEATVRAKTPSHYILFDMAAE</sequence>
<reference evidence="6 7" key="1">
    <citation type="submission" date="2020-08" db="EMBL/GenBank/DDBJ databases">
        <authorList>
            <person name="Liu C."/>
            <person name="Sun Q."/>
        </authorList>
    </citation>
    <scope>NUCLEOTIDE SEQUENCE [LARGE SCALE GENOMIC DNA]</scope>
    <source>
        <strain evidence="6 7">N22</strain>
    </source>
</reference>
<comment type="cofactor">
    <cofactor evidence="2">
        <name>Fe cation</name>
        <dbReference type="ChEBI" id="CHEBI:24875"/>
    </cofactor>
    <text evidence="2">Binds 1 Fe cation per subunit.</text>
</comment>
<evidence type="ECO:0000256" key="2">
    <source>
        <dbReference type="PIRSR" id="PIRSR006232-1"/>
    </source>
</evidence>
<dbReference type="InterPro" id="IPR003829">
    <property type="entry name" value="Pirin_N_dom"/>
</dbReference>
<evidence type="ECO:0000259" key="5">
    <source>
        <dbReference type="Pfam" id="PF17954"/>
    </source>
</evidence>
<feature type="binding site" evidence="2">
    <location>
        <position position="57"/>
    </location>
    <ligand>
        <name>Fe cation</name>
        <dbReference type="ChEBI" id="CHEBI:24875"/>
    </ligand>
</feature>
<dbReference type="InterPro" id="IPR011051">
    <property type="entry name" value="RmlC_Cupin_sf"/>
</dbReference>
<feature type="domain" description="Pirin N-terminal" evidence="4">
    <location>
        <begin position="12"/>
        <end position="118"/>
    </location>
</feature>
<proteinExistence type="inferred from homology"/>
<evidence type="ECO:0000313" key="6">
    <source>
        <dbReference type="EMBL" id="MBC2888917.1"/>
    </source>
</evidence>
<comment type="caution">
    <text evidence="6">The sequence shown here is derived from an EMBL/GenBank/DDBJ whole genome shotgun (WGS) entry which is preliminary data.</text>
</comment>
<comment type="similarity">
    <text evidence="1 3">Belongs to the pirin family.</text>
</comment>
<dbReference type="InterPro" id="IPR014710">
    <property type="entry name" value="RmlC-like_jellyroll"/>
</dbReference>